<dbReference type="AlphaFoldDB" id="A0A151GWC9"/>
<organism evidence="7 8">
    <name type="scientific">Drechmeria coniospora</name>
    <name type="common">Nematophagous fungus</name>
    <name type="synonym">Meria coniospora</name>
    <dbReference type="NCBI Taxonomy" id="98403"/>
    <lineage>
        <taxon>Eukaryota</taxon>
        <taxon>Fungi</taxon>
        <taxon>Dikarya</taxon>
        <taxon>Ascomycota</taxon>
        <taxon>Pezizomycotina</taxon>
        <taxon>Sordariomycetes</taxon>
        <taxon>Hypocreomycetidae</taxon>
        <taxon>Hypocreales</taxon>
        <taxon>Ophiocordycipitaceae</taxon>
        <taxon>Drechmeria</taxon>
    </lineage>
</organism>
<evidence type="ECO:0000313" key="8">
    <source>
        <dbReference type="Proteomes" id="UP000076580"/>
    </source>
</evidence>
<dbReference type="STRING" id="98403.A0A151GWC9"/>
<protein>
    <recommendedName>
        <fullName evidence="6">SUN domain-containing protein</fullName>
    </recommendedName>
</protein>
<proteinExistence type="predicted"/>
<dbReference type="RefSeq" id="XP_040660705.1">
    <property type="nucleotide sequence ID" value="XM_040799822.1"/>
</dbReference>
<keyword evidence="3" id="KW-1133">Transmembrane helix</keyword>
<dbReference type="PANTHER" id="PTHR12911:SF8">
    <property type="entry name" value="KLAROID PROTEIN-RELATED"/>
    <property type="match status" value="1"/>
</dbReference>
<dbReference type="InParanoid" id="A0A151GWC9"/>
<name>A0A151GWC9_DRECN</name>
<evidence type="ECO:0000256" key="3">
    <source>
        <dbReference type="ARBA" id="ARBA00022989"/>
    </source>
</evidence>
<feature type="domain" description="SUN" evidence="6">
    <location>
        <begin position="793"/>
        <end position="997"/>
    </location>
</feature>
<evidence type="ECO:0000259" key="6">
    <source>
        <dbReference type="PROSITE" id="PS51469"/>
    </source>
</evidence>
<dbReference type="InterPro" id="IPR045119">
    <property type="entry name" value="SUN1-5"/>
</dbReference>
<keyword evidence="8" id="KW-1185">Reference proteome</keyword>
<comment type="subcellular location">
    <subcellularLocation>
        <location evidence="1">Membrane</location>
    </subcellularLocation>
</comment>
<dbReference type="InterPro" id="IPR012919">
    <property type="entry name" value="SUN_dom"/>
</dbReference>
<evidence type="ECO:0000256" key="5">
    <source>
        <dbReference type="SAM" id="MobiDB-lite"/>
    </source>
</evidence>
<feature type="compositionally biased region" description="Basic and acidic residues" evidence="5">
    <location>
        <begin position="199"/>
        <end position="212"/>
    </location>
</feature>
<feature type="region of interest" description="Disordered" evidence="5">
    <location>
        <begin position="1"/>
        <end position="133"/>
    </location>
</feature>
<gene>
    <name evidence="7" type="ORF">DCS_02495</name>
</gene>
<reference evidence="7 8" key="1">
    <citation type="journal article" date="2016" name="Sci. Rep.">
        <title>Insights into Adaptations to a Near-Obligate Nematode Endoparasitic Lifestyle from the Finished Genome of Drechmeria coniospora.</title>
        <authorList>
            <person name="Zhang L."/>
            <person name="Zhou Z."/>
            <person name="Guo Q."/>
            <person name="Fokkens L."/>
            <person name="Miskei M."/>
            <person name="Pocsi I."/>
            <person name="Zhang W."/>
            <person name="Chen M."/>
            <person name="Wang L."/>
            <person name="Sun Y."/>
            <person name="Donzelli B.G."/>
            <person name="Gibson D.M."/>
            <person name="Nelson D.R."/>
            <person name="Luo J.G."/>
            <person name="Rep M."/>
            <person name="Liu H."/>
            <person name="Yang S."/>
            <person name="Wang J."/>
            <person name="Krasnoff S.B."/>
            <person name="Xu Y."/>
            <person name="Molnar I."/>
            <person name="Lin M."/>
        </authorList>
    </citation>
    <scope>NUCLEOTIDE SEQUENCE [LARGE SCALE GENOMIC DNA]</scope>
    <source>
        <strain evidence="7 8">ARSEF 6962</strain>
    </source>
</reference>
<dbReference type="GO" id="GO:0034993">
    <property type="term" value="C:meiotic nuclear membrane microtubule tethering complex"/>
    <property type="evidence" value="ECO:0007669"/>
    <property type="project" value="TreeGrafter"/>
</dbReference>
<dbReference type="GO" id="GO:0043495">
    <property type="term" value="F:protein-membrane adaptor activity"/>
    <property type="evidence" value="ECO:0007669"/>
    <property type="project" value="TreeGrafter"/>
</dbReference>
<keyword evidence="4" id="KW-0472">Membrane</keyword>
<feature type="compositionally biased region" description="Low complexity" evidence="5">
    <location>
        <begin position="287"/>
        <end position="297"/>
    </location>
</feature>
<evidence type="ECO:0000256" key="4">
    <source>
        <dbReference type="ARBA" id="ARBA00023136"/>
    </source>
</evidence>
<dbReference type="EMBL" id="LAYC01000001">
    <property type="protein sequence ID" value="KYK61353.1"/>
    <property type="molecule type" value="Genomic_DNA"/>
</dbReference>
<keyword evidence="2" id="KW-0812">Transmembrane</keyword>
<evidence type="ECO:0000256" key="1">
    <source>
        <dbReference type="ARBA" id="ARBA00004370"/>
    </source>
</evidence>
<dbReference type="PROSITE" id="PS51469">
    <property type="entry name" value="SUN"/>
    <property type="match status" value="1"/>
</dbReference>
<accession>A0A151GWC9</accession>
<evidence type="ECO:0000256" key="2">
    <source>
        <dbReference type="ARBA" id="ARBA00022692"/>
    </source>
</evidence>
<feature type="compositionally biased region" description="Pro residues" evidence="5">
    <location>
        <begin position="266"/>
        <end position="286"/>
    </location>
</feature>
<dbReference type="OrthoDB" id="342281at2759"/>
<dbReference type="Gene3D" id="2.60.120.260">
    <property type="entry name" value="Galactose-binding domain-like"/>
    <property type="match status" value="1"/>
</dbReference>
<evidence type="ECO:0000313" key="7">
    <source>
        <dbReference type="EMBL" id="KYK61353.1"/>
    </source>
</evidence>
<comment type="caution">
    <text evidence="7">The sequence shown here is derived from an EMBL/GenBank/DDBJ whole genome shotgun (WGS) entry which is preliminary data.</text>
</comment>
<dbReference type="GeneID" id="63715138"/>
<feature type="compositionally biased region" description="Basic and acidic residues" evidence="5">
    <location>
        <begin position="314"/>
        <end position="326"/>
    </location>
</feature>
<dbReference type="PANTHER" id="PTHR12911">
    <property type="entry name" value="SAD1/UNC-84-LIKE PROTEIN-RELATED"/>
    <property type="match status" value="1"/>
</dbReference>
<feature type="region of interest" description="Disordered" evidence="5">
    <location>
        <begin position="162"/>
        <end position="368"/>
    </location>
</feature>
<sequence>MPPKASPTRRRTRASMREEPDHQPTPTHTGFQKPNLPPLQGTPSSRRQYSYGAAAEPQPARPGRGVTRGQPLDLNNAVRSALDRDDDEEADDVRSPRVQSQSVDPDEDELAAGNEASSTLPTPSRGRGQPLLQSLPDALGLASEADDSRSFGTESDFYLDATIASTPGSMQPPPRLALTNASSTPTPQIRGWRNRHRLKDIAEETSLQREPEAENQPAARVVKANSRSPQRRRAQNHAHNTAESDDEDPLIKPIKLRHGPSTSTKIPPPKPKQAPAPGNLPPPPPDLGTQPAQARQDQPPPSSQLAAKSRRAMARPDSHERDRAEPEPATNIFANRPHLPPWQAEHSTSPQRTPQPPRPQEFEVEGSSRRHRWYSRIPHVFRRGRNDNYVVGDEPAINWWQLLNPWTYARAMVWLIDIALDTILPPRLRELFSLCLQSLPYVIGAATALFLGLALAAAAVNSYRDSTADGLWAPVAERTSWFPIGDIGTKIGGYMPTISWSRRGGDNFDLTDLDGTLHERFDSTIKKMLQALDSLAKAGRLHDGALKKLEAVVPKVVHMDLADGKPAVAAEFWHALKELIRQDDALLTFDKLGSEYDVSSERKWKAIAARLVKDPTFTSNLNLALGEAEVRLGSQISAFWDTWVKDNEAKLHQAIGSAVDELKAAGSQREFDHRLGKIVQEHLAESERRSNIVSREEFLRHVKSEVASLRSEMMAEMTELRPQLEKLVRESLDLATGDIPPTMSRAEILSLVNGLVRKGIADLNLEALANGKIHAHWDSELKNQVNYFSVGAGAVIDAVHSSPVYDPFSHPFYFPAAQKTEGLRAPRAPIAALLPWQDEGDCFCASRALSRRGNPYGASLAVQLAHRIIPTHLVVEHILPGATTDPGARPREIEVYADMTDLALRESVENFSAAHFPRSDADDWDYTPAAFPDRFVKIAQFVYEGAELHDGVHVARFSSELLAMGAATDHMIVRAVSNYGAKNQTCFYRVRMYGVNLDLEEATAANIEDEHLADSAGWLSGWL</sequence>
<dbReference type="Proteomes" id="UP000076580">
    <property type="component" value="Chromosome 01"/>
</dbReference>